<evidence type="ECO:0000256" key="1">
    <source>
        <dbReference type="SAM" id="Coils"/>
    </source>
</evidence>
<comment type="caution">
    <text evidence="6">The sequence shown here is derived from an EMBL/GenBank/DDBJ whole genome shotgun (WGS) entry which is preliminary data.</text>
</comment>
<evidence type="ECO:0000259" key="4">
    <source>
        <dbReference type="Pfam" id="PF07587"/>
    </source>
</evidence>
<name>A0A2G1VZZ5_9BACT</name>
<keyword evidence="7" id="KW-1185">Reference proteome</keyword>
<evidence type="ECO:0008006" key="8">
    <source>
        <dbReference type="Google" id="ProtNLM"/>
    </source>
</evidence>
<organism evidence="6 7">
    <name type="scientific">Rhodopirellula bahusiensis</name>
    <dbReference type="NCBI Taxonomy" id="2014065"/>
    <lineage>
        <taxon>Bacteria</taxon>
        <taxon>Pseudomonadati</taxon>
        <taxon>Planctomycetota</taxon>
        <taxon>Planctomycetia</taxon>
        <taxon>Pirellulales</taxon>
        <taxon>Pirellulaceae</taxon>
        <taxon>Rhodopirellula</taxon>
    </lineage>
</organism>
<reference evidence="6 7" key="1">
    <citation type="submission" date="2017-06" db="EMBL/GenBank/DDBJ databases">
        <title>Description of Rhodopirellula bahusiensis sp. nov.</title>
        <authorList>
            <person name="Kizina J."/>
            <person name="Harder J."/>
        </authorList>
    </citation>
    <scope>NUCLEOTIDE SEQUENCE [LARGE SCALE GENOMIC DNA]</scope>
    <source>
        <strain evidence="6 7">SWK21</strain>
    </source>
</reference>
<dbReference type="InterPro" id="IPR022655">
    <property type="entry name" value="DUF1553"/>
</dbReference>
<sequence length="1397" mass="156033">MTPNHGVLPSAMPLPQAVQMNSLRWYALSFLIAASVVAAHADEGLSDTQVEFFESKIRPVLVEHCYECHNSDSAQEGEFALDWNEPLRTGGQSGKAIAESSSNSLLLQVMRHEIEGLEMPEGGEKLSPAILADFEQWITMGAPDPRDAPPSKEMLAKSTSWEAIRNKRAKWWSFQPIREVRIPDLDQDWSNHPIDQFVYRKMHANGLSPSPQADRVTLIRRLHFALIGLPPTPAQIDAFVNDDSPDAYEKLVDRLLDSPHFGERWARHWMDWFRYAQSHGSEGDPPIVGADLYRDYLIRAINADVPSDQLIREHIAGDQLAQPRTNPELGINESIIGTAHWRMVFHGFAPTDALDERVRFTDDAIDVVSKAVLGLTVSCARCHNHKFDAISQADYYALAGIVGSTRPARAAIDLPQRLNLHRDSLTKLKSSIRDAITADWSTDAAQVTSRLQDTPANPKPSEPPRDLVALWTSLQHEIDAGKSFQEAWQRRVQEHDTLQEQQRQYAEQTFSHHWNFADSQSTNNNPTNDWFAYGGGLADPASTDRQPTPTPPGEFSVSVDDPNAALRAIYPAGIFSGLLSDKLPGVLTSTDFRVGAGQRLWLQIAGDGQASNRYVVQNYPRNGTVYPVNNLAGPKAKQWHWQEFNLGYWQGDDAHIELATARDAPLLVKNSDRSWFGIRQAIVTAAEQKPPVDFRESLSPIFRAAESKNIQSMQDLARLYQDVISEAIKAWQSESIDDSQSLLLDACLQHNLLPNTLAQLPKTKPLIERYRQLEAEIPVATRAPTIAEWKGQDQALYVRGDHKQPGVPVPRRFLEAFDASPYQTQLSGRSQFAEDLIADENPLTTRVLVNRLWHHLFGRGIVATTDNFGRLGDQPTHPELLDYLATQFRQNGWSLKTMIRQMVTSMTWRQQSQPTETAQQIDPKNRLLSYRTTTRLDAEAIRDSLLYVSGRLQTTPPKGSVAGNSDRRSVYVRVIRNNMDPFLASFDAPVPFSCKGRRDVTNVPAQALLMLNSPFVVGTAKSSARSLLADPSLKDTPAKIRASWRQHFGREPTPTQVAAAEQFLHQSELDHAKLRQKTSRLEQQIVEATREIDAILLPARQKLIAAKSELHDADLQQPSTTAPDSPSRPSPLKEWDFQRLSESGATAKDLTLHGSAAIQDGALIVDGNGWAASDPLPVTLSTKSLEVVVQLDDLQQTGGGAISVQTTDGVLFDAIVFAEREPQRWMSGSDHSKRTQSFQGTAEDVANTEPVHLVITYGKDGKITCYRNGQAYGKAYQTTVQSFPADRSHVIFGMRHGTGLSKGRMLKGRLFSARLYDQELSSEQVKSLAQNATHIVSRQAIVDSLSPATRDRLLTLEAQQAELQRQRDTSPAFPEPQQHWIDFTHSLINMKEFLYVR</sequence>
<accession>A0A2G1VZZ5</accession>
<dbReference type="InterPro" id="IPR011444">
    <property type="entry name" value="DUF1549"/>
</dbReference>
<evidence type="ECO:0000313" key="6">
    <source>
        <dbReference type="EMBL" id="PHQ32354.1"/>
    </source>
</evidence>
<dbReference type="Gene3D" id="2.60.120.200">
    <property type="match status" value="1"/>
</dbReference>
<feature type="domain" description="DUF1549" evidence="3">
    <location>
        <begin position="193"/>
        <end position="405"/>
    </location>
</feature>
<keyword evidence="1" id="KW-0175">Coiled coil</keyword>
<dbReference type="InterPro" id="IPR011429">
    <property type="entry name" value="Cyt_c_Planctomycete-type"/>
</dbReference>
<evidence type="ECO:0000259" key="3">
    <source>
        <dbReference type="Pfam" id="PF07583"/>
    </source>
</evidence>
<evidence type="ECO:0000259" key="5">
    <source>
        <dbReference type="Pfam" id="PF07635"/>
    </source>
</evidence>
<dbReference type="Pfam" id="PF07583">
    <property type="entry name" value="PSCyt2"/>
    <property type="match status" value="1"/>
</dbReference>
<feature type="region of interest" description="Disordered" evidence="2">
    <location>
        <begin position="1111"/>
        <end position="1133"/>
    </location>
</feature>
<evidence type="ECO:0000313" key="7">
    <source>
        <dbReference type="Proteomes" id="UP000225740"/>
    </source>
</evidence>
<dbReference type="EMBL" id="NIZW01000028">
    <property type="protein sequence ID" value="PHQ32354.1"/>
    <property type="molecule type" value="Genomic_DNA"/>
</dbReference>
<feature type="coiled-coil region" evidence="1">
    <location>
        <begin position="1064"/>
        <end position="1091"/>
    </location>
</feature>
<protein>
    <recommendedName>
        <fullName evidence="8">Planctomycete cytochrome C</fullName>
    </recommendedName>
</protein>
<dbReference type="SUPFAM" id="SSF49899">
    <property type="entry name" value="Concanavalin A-like lectins/glucanases"/>
    <property type="match status" value="1"/>
</dbReference>
<feature type="domain" description="DUF1553" evidence="4">
    <location>
        <begin position="828"/>
        <end position="1064"/>
    </location>
</feature>
<proteinExistence type="predicted"/>
<dbReference type="InterPro" id="IPR013320">
    <property type="entry name" value="ConA-like_dom_sf"/>
</dbReference>
<dbReference type="PANTHER" id="PTHR35889">
    <property type="entry name" value="CYCLOINULO-OLIGOSACCHARIDE FRUCTANOTRANSFERASE-RELATED"/>
    <property type="match status" value="1"/>
</dbReference>
<dbReference type="Pfam" id="PF13385">
    <property type="entry name" value="Laminin_G_3"/>
    <property type="match status" value="1"/>
</dbReference>
<dbReference type="Proteomes" id="UP000225740">
    <property type="component" value="Unassembled WGS sequence"/>
</dbReference>
<feature type="domain" description="Cytochrome C Planctomycete-type" evidence="5">
    <location>
        <begin position="65"/>
        <end position="120"/>
    </location>
</feature>
<dbReference type="Pfam" id="PF07587">
    <property type="entry name" value="PSD1"/>
    <property type="match status" value="1"/>
</dbReference>
<gene>
    <name evidence="6" type="ORF">CEE69_26240</name>
</gene>
<evidence type="ECO:0000256" key="2">
    <source>
        <dbReference type="SAM" id="MobiDB-lite"/>
    </source>
</evidence>
<dbReference type="PANTHER" id="PTHR35889:SF3">
    <property type="entry name" value="F-BOX DOMAIN-CONTAINING PROTEIN"/>
    <property type="match status" value="1"/>
</dbReference>
<dbReference type="Pfam" id="PF07635">
    <property type="entry name" value="PSCyt1"/>
    <property type="match status" value="1"/>
</dbReference>